<protein>
    <submittedName>
        <fullName evidence="2">Uncharacterized protein</fullName>
    </submittedName>
</protein>
<name>A0A0V0RLP6_9BILA</name>
<proteinExistence type="predicted"/>
<evidence type="ECO:0000256" key="1">
    <source>
        <dbReference type="SAM" id="Phobius"/>
    </source>
</evidence>
<feature type="transmembrane region" description="Helical" evidence="1">
    <location>
        <begin position="12"/>
        <end position="31"/>
    </location>
</feature>
<organism evidence="2 3">
    <name type="scientific">Trichinella nelsoni</name>
    <dbReference type="NCBI Taxonomy" id="6336"/>
    <lineage>
        <taxon>Eukaryota</taxon>
        <taxon>Metazoa</taxon>
        <taxon>Ecdysozoa</taxon>
        <taxon>Nematoda</taxon>
        <taxon>Enoplea</taxon>
        <taxon>Dorylaimia</taxon>
        <taxon>Trichinellida</taxon>
        <taxon>Trichinellidae</taxon>
        <taxon>Trichinella</taxon>
    </lineage>
</organism>
<evidence type="ECO:0000313" key="2">
    <source>
        <dbReference type="EMBL" id="KRX15374.1"/>
    </source>
</evidence>
<dbReference type="Proteomes" id="UP000054630">
    <property type="component" value="Unassembled WGS sequence"/>
</dbReference>
<keyword evidence="1" id="KW-0472">Membrane</keyword>
<accession>A0A0V0RLP6</accession>
<gene>
    <name evidence="2" type="ORF">T07_897</name>
</gene>
<comment type="caution">
    <text evidence="2">The sequence shown here is derived from an EMBL/GenBank/DDBJ whole genome shotgun (WGS) entry which is preliminary data.</text>
</comment>
<sequence length="98" mass="11762">MLIHVQQLCQLNLFLVFMIEFYVMLIDSWAYSKLTKEKIAGLKWDICQRRRSQRFVQMRAAAQWQATDHIKLFSYYYLLLFSGNSFPFADMKIFSFTA</sequence>
<dbReference type="EMBL" id="JYDL01000133">
    <property type="protein sequence ID" value="KRX15374.1"/>
    <property type="molecule type" value="Genomic_DNA"/>
</dbReference>
<reference evidence="2 3" key="1">
    <citation type="submission" date="2015-01" db="EMBL/GenBank/DDBJ databases">
        <title>Evolution of Trichinella species and genotypes.</title>
        <authorList>
            <person name="Korhonen P.K."/>
            <person name="Edoardo P."/>
            <person name="Giuseppe L.R."/>
            <person name="Gasser R.B."/>
        </authorList>
    </citation>
    <scope>NUCLEOTIDE SEQUENCE [LARGE SCALE GENOMIC DNA]</scope>
    <source>
        <strain evidence="2">ISS37</strain>
    </source>
</reference>
<keyword evidence="1" id="KW-0812">Transmembrane</keyword>
<evidence type="ECO:0000313" key="3">
    <source>
        <dbReference type="Proteomes" id="UP000054630"/>
    </source>
</evidence>
<keyword evidence="3" id="KW-1185">Reference proteome</keyword>
<dbReference type="AlphaFoldDB" id="A0A0V0RLP6"/>
<keyword evidence="1" id="KW-1133">Transmembrane helix</keyword>